<keyword evidence="2" id="KW-1185">Reference proteome</keyword>
<dbReference type="SUPFAM" id="SSF53335">
    <property type="entry name" value="S-adenosyl-L-methionine-dependent methyltransferases"/>
    <property type="match status" value="1"/>
</dbReference>
<dbReference type="STRING" id="1035707.SAMN05216552_104938"/>
<dbReference type="Proteomes" id="UP000199391">
    <property type="component" value="Unassembled WGS sequence"/>
</dbReference>
<organism evidence="1 2">
    <name type="scientific">Pseudoduganella namucuonensis</name>
    <dbReference type="NCBI Taxonomy" id="1035707"/>
    <lineage>
        <taxon>Bacteria</taxon>
        <taxon>Pseudomonadati</taxon>
        <taxon>Pseudomonadota</taxon>
        <taxon>Betaproteobacteria</taxon>
        <taxon>Burkholderiales</taxon>
        <taxon>Oxalobacteraceae</taxon>
        <taxon>Telluria group</taxon>
        <taxon>Pseudoduganella</taxon>
    </lineage>
</organism>
<sequence>MYLHVYSQKQIDPVVSFLNAQGAPVRGTIVKLRREALVMEVYDPPAIAQISELARALTIRLGARDAYVGKAVVVGLVNTGLAAMVTLRLMDAWREPIELEDRPPAPGAAGLASAGFVREWDERPRIRPGYQGAVHEARAFLADMARWAERVDLAPALPRDEDGRLRADVFMELAAPLALRIGHHLDRLDAEAAGVEEEDCAAHRAYAQSCLHPLLLRAPYPARALARPLGHAGDHHMVNQLLEDPRQGPDTHFQIVNAAFLDTPLARAQRNRIDLLVEFLRGRADAARATGRPFRVLSLGCGPAVEVQRFLREYDEPHWLSFELLDFSEAALAWTRERLAPLNASLPRQVDMAYAHEAVHRLLLRPVDGGHSSWEFDVAYCAGPFDYLTDKVCARLTAYLGARLRGGGSLLVAGTHTGNPVRHALAHLLEWHLVHRDETAMERLLPPEARERRLYTDATGVNVVAEATWL</sequence>
<protein>
    <submittedName>
        <fullName evidence="1">Extracellular factor (EF) 3-hydroxypalmitic acid methyl ester biosynthesis protein</fullName>
    </submittedName>
</protein>
<dbReference type="AlphaFoldDB" id="A0A1I7M2B7"/>
<proteinExistence type="predicted"/>
<reference evidence="2" key="1">
    <citation type="submission" date="2016-10" db="EMBL/GenBank/DDBJ databases">
        <authorList>
            <person name="Varghese N."/>
            <person name="Submissions S."/>
        </authorList>
    </citation>
    <scope>NUCLEOTIDE SEQUENCE [LARGE SCALE GENOMIC DNA]</scope>
    <source>
        <strain evidence="2">CGMCC 1.11014</strain>
    </source>
</reference>
<gene>
    <name evidence="1" type="ORF">SAMN05216552_104938</name>
</gene>
<dbReference type="InterPro" id="IPR029063">
    <property type="entry name" value="SAM-dependent_MTases_sf"/>
</dbReference>
<evidence type="ECO:0000313" key="1">
    <source>
        <dbReference type="EMBL" id="SFV16088.1"/>
    </source>
</evidence>
<evidence type="ECO:0000313" key="2">
    <source>
        <dbReference type="Proteomes" id="UP000199391"/>
    </source>
</evidence>
<dbReference type="EMBL" id="FPBO01000049">
    <property type="protein sequence ID" value="SFV16088.1"/>
    <property type="molecule type" value="Genomic_DNA"/>
</dbReference>
<accession>A0A1I7M2B7</accession>
<dbReference type="Gene3D" id="3.40.50.150">
    <property type="entry name" value="Vaccinia Virus protein VP39"/>
    <property type="match status" value="1"/>
</dbReference>
<name>A0A1I7M2B7_9BURK</name>